<keyword evidence="1" id="KW-0813">Transport</keyword>
<evidence type="ECO:0000256" key="8">
    <source>
        <dbReference type="SAM" id="MobiDB-lite"/>
    </source>
</evidence>
<dbReference type="SUPFAM" id="SSF46626">
    <property type="entry name" value="Cytochrome c"/>
    <property type="match status" value="3"/>
</dbReference>
<evidence type="ECO:0000256" key="2">
    <source>
        <dbReference type="ARBA" id="ARBA00022617"/>
    </source>
</evidence>
<name>A0A4Q7NLS1_9BURK</name>
<dbReference type="GO" id="GO:0016614">
    <property type="term" value="F:oxidoreductase activity, acting on CH-OH group of donors"/>
    <property type="evidence" value="ECO:0007669"/>
    <property type="project" value="InterPro"/>
</dbReference>
<dbReference type="Gene3D" id="1.10.760.10">
    <property type="entry name" value="Cytochrome c-like domain"/>
    <property type="match status" value="3"/>
</dbReference>
<evidence type="ECO:0000256" key="3">
    <source>
        <dbReference type="ARBA" id="ARBA00022723"/>
    </source>
</evidence>
<keyword evidence="5 7" id="KW-0408">Iron</keyword>
<dbReference type="InterPro" id="IPR008168">
    <property type="entry name" value="Cyt_C_IC"/>
</dbReference>
<keyword evidence="12" id="KW-1185">Reference proteome</keyword>
<dbReference type="PANTHER" id="PTHR35008">
    <property type="entry name" value="BLL4482 PROTEIN-RELATED"/>
    <property type="match status" value="1"/>
</dbReference>
<dbReference type="Proteomes" id="UP000292445">
    <property type="component" value="Unassembled WGS sequence"/>
</dbReference>
<feature type="binding site" description="covalent" evidence="6">
    <location>
        <position position="63"/>
    </location>
    <ligand>
        <name>heme c</name>
        <dbReference type="ChEBI" id="CHEBI:61717"/>
        <label>1</label>
    </ligand>
</feature>
<dbReference type="AlphaFoldDB" id="A0A4Q7NLS1"/>
<dbReference type="PRINTS" id="PR00605">
    <property type="entry name" value="CYTCHROMECIC"/>
</dbReference>
<keyword evidence="9" id="KW-0472">Membrane</keyword>
<proteinExistence type="predicted"/>
<evidence type="ECO:0000313" key="12">
    <source>
        <dbReference type="Proteomes" id="UP000292445"/>
    </source>
</evidence>
<dbReference type="GO" id="GO:0005506">
    <property type="term" value="F:iron ion binding"/>
    <property type="evidence" value="ECO:0007669"/>
    <property type="project" value="InterPro"/>
</dbReference>
<evidence type="ECO:0000256" key="5">
    <source>
        <dbReference type="ARBA" id="ARBA00023004"/>
    </source>
</evidence>
<evidence type="ECO:0000256" key="1">
    <source>
        <dbReference type="ARBA" id="ARBA00022448"/>
    </source>
</evidence>
<feature type="binding site" description="covalent" evidence="6">
    <location>
        <position position="333"/>
    </location>
    <ligand>
        <name>heme c</name>
        <dbReference type="ChEBI" id="CHEBI:61717"/>
        <label>3</label>
    </ligand>
</feature>
<dbReference type="InterPro" id="IPR051459">
    <property type="entry name" value="Cytochrome_c-type_DH"/>
</dbReference>
<evidence type="ECO:0000313" key="11">
    <source>
        <dbReference type="EMBL" id="RZS85912.1"/>
    </source>
</evidence>
<evidence type="ECO:0000256" key="4">
    <source>
        <dbReference type="ARBA" id="ARBA00022982"/>
    </source>
</evidence>
<protein>
    <submittedName>
        <fullName evidence="11">Mono/diheme cytochrome c family protein</fullName>
    </submittedName>
</protein>
<dbReference type="EMBL" id="SGXC01000001">
    <property type="protein sequence ID" value="RZS85912.1"/>
    <property type="molecule type" value="Genomic_DNA"/>
</dbReference>
<gene>
    <name evidence="11" type="ORF">EV675_1942</name>
</gene>
<comment type="cofactor">
    <cofactor evidence="6">
        <name>heme c</name>
        <dbReference type="ChEBI" id="CHEBI:61717"/>
    </cofactor>
    <text evidence="6">Binds 3 heme c groups covalently per subunit.</text>
</comment>
<feature type="transmembrane region" description="Helical" evidence="9">
    <location>
        <begin position="12"/>
        <end position="31"/>
    </location>
</feature>
<dbReference type="GO" id="GO:0016020">
    <property type="term" value="C:membrane"/>
    <property type="evidence" value="ECO:0007669"/>
    <property type="project" value="InterPro"/>
</dbReference>
<feature type="binding site" description="covalent" evidence="6">
    <location>
        <position position="66"/>
    </location>
    <ligand>
        <name>heme c</name>
        <dbReference type="ChEBI" id="CHEBI:61717"/>
        <label>1</label>
    </ligand>
</feature>
<keyword evidence="2 6" id="KW-0349">Heme</keyword>
<sequence>MTRPSPRRRGPIVALVILVLIVAAIAAAILGNRDAPPDRAPQRVQATQEQLQLGRYLARAADCAACHQTADGAAYAGGFPLQTPFGTLYGTNITPDPDHGIGRWTADEFHRALTEGKAPHGRNLYPAMPYTAYHDIPRADADLIYAYLMNVRPSAQPNKKPEIPFPLNLRVLMTGWNLLFVDHDPLPAASQGESAQWVRGRYLTNVLGHCGECHTPRGKLGQLHRGDWLQGYTLNRFEAPSLTPQALAERGWTPEDLQRFLRIGLAPQGIAADEMYPVILHSTQYLTDDDLKAMSAFLLGDQPPRLAPAPQAKPDNAAPSPGRRVYLNTCAACHGVDGEGHPPGMPPLAANSTVRLESPRNLLLSILDGLPAQRLPDGTSIGEMPGFAHRLTDDEVAQLTNYMRTTWSTREGQVTAGDVATLREGK</sequence>
<comment type="caution">
    <text evidence="11">The sequence shown here is derived from an EMBL/GenBank/DDBJ whole genome shotgun (WGS) entry which is preliminary data.</text>
</comment>
<organism evidence="11 12">
    <name type="scientific">Pigmentiphaga kullae</name>
    <dbReference type="NCBI Taxonomy" id="151784"/>
    <lineage>
        <taxon>Bacteria</taxon>
        <taxon>Pseudomonadati</taxon>
        <taxon>Pseudomonadota</taxon>
        <taxon>Betaproteobacteria</taxon>
        <taxon>Burkholderiales</taxon>
        <taxon>Alcaligenaceae</taxon>
        <taxon>Pigmentiphaga</taxon>
    </lineage>
</organism>
<feature type="binding site" description="axial binding residue" evidence="7">
    <location>
        <position position="334"/>
    </location>
    <ligand>
        <name>heme c</name>
        <dbReference type="ChEBI" id="CHEBI:61717"/>
        <label>3</label>
    </ligand>
    <ligandPart>
        <name>Fe</name>
        <dbReference type="ChEBI" id="CHEBI:18248"/>
    </ligandPart>
</feature>
<feature type="domain" description="Cytochrome c" evidence="10">
    <location>
        <begin position="195"/>
        <end position="302"/>
    </location>
</feature>
<feature type="binding site" description="covalent" evidence="6">
    <location>
        <position position="330"/>
    </location>
    <ligand>
        <name>heme c</name>
        <dbReference type="ChEBI" id="CHEBI:61717"/>
        <label>3</label>
    </ligand>
</feature>
<dbReference type="PROSITE" id="PS51007">
    <property type="entry name" value="CYTC"/>
    <property type="match status" value="3"/>
</dbReference>
<feature type="binding site" description="axial binding residue" evidence="7">
    <location>
        <position position="67"/>
    </location>
    <ligand>
        <name>heme c</name>
        <dbReference type="ChEBI" id="CHEBI:61717"/>
        <label>1</label>
    </ligand>
    <ligandPart>
        <name>Fe</name>
        <dbReference type="ChEBI" id="CHEBI:18248"/>
    </ligandPart>
</feature>
<dbReference type="GO" id="GO:0020037">
    <property type="term" value="F:heme binding"/>
    <property type="evidence" value="ECO:0007669"/>
    <property type="project" value="InterPro"/>
</dbReference>
<evidence type="ECO:0000256" key="7">
    <source>
        <dbReference type="PIRSR" id="PIRSR000018-51"/>
    </source>
</evidence>
<keyword evidence="9" id="KW-0812">Transmembrane</keyword>
<feature type="binding site" description="axial binding residue" evidence="7">
    <location>
        <position position="214"/>
    </location>
    <ligand>
        <name>heme c</name>
        <dbReference type="ChEBI" id="CHEBI:61717"/>
        <label>2</label>
    </ligand>
    <ligandPart>
        <name>Fe</name>
        <dbReference type="ChEBI" id="CHEBI:18248"/>
    </ligandPart>
</feature>
<feature type="region of interest" description="Disordered" evidence="8">
    <location>
        <begin position="302"/>
        <end position="321"/>
    </location>
</feature>
<dbReference type="InterPro" id="IPR009056">
    <property type="entry name" value="Cyt_c-like_dom"/>
</dbReference>
<evidence type="ECO:0000256" key="9">
    <source>
        <dbReference type="SAM" id="Phobius"/>
    </source>
</evidence>
<evidence type="ECO:0000256" key="6">
    <source>
        <dbReference type="PIRSR" id="PIRSR000018-50"/>
    </source>
</evidence>
<keyword evidence="9" id="KW-1133">Transmembrane helix</keyword>
<reference evidence="11 12" key="1">
    <citation type="submission" date="2019-02" db="EMBL/GenBank/DDBJ databases">
        <title>Genomic Encyclopedia of Type Strains, Phase IV (KMG-IV): sequencing the most valuable type-strain genomes for metagenomic binning, comparative biology and taxonomic classification.</title>
        <authorList>
            <person name="Goeker M."/>
        </authorList>
    </citation>
    <scope>NUCLEOTIDE SEQUENCE [LARGE SCALE GENOMIC DNA]</scope>
    <source>
        <strain evidence="11 12">K24</strain>
    </source>
</reference>
<keyword evidence="4" id="KW-0249">Electron transport</keyword>
<dbReference type="InterPro" id="IPR014353">
    <property type="entry name" value="Membr-bd_ADH_cyt_c"/>
</dbReference>
<dbReference type="PIRSF" id="PIRSF000018">
    <property type="entry name" value="Mb_ADH_cyt_c"/>
    <property type="match status" value="1"/>
</dbReference>
<dbReference type="RefSeq" id="WP_130357054.1">
    <property type="nucleotide sequence ID" value="NZ_SGXC01000001.1"/>
</dbReference>
<feature type="domain" description="Cytochrome c" evidence="10">
    <location>
        <begin position="317"/>
        <end position="407"/>
    </location>
</feature>
<feature type="binding site" description="covalent" evidence="6">
    <location>
        <position position="210"/>
    </location>
    <ligand>
        <name>heme c</name>
        <dbReference type="ChEBI" id="CHEBI:61717"/>
        <label>2</label>
    </ligand>
</feature>
<evidence type="ECO:0000259" key="10">
    <source>
        <dbReference type="PROSITE" id="PS51007"/>
    </source>
</evidence>
<dbReference type="OrthoDB" id="9809720at2"/>
<dbReference type="InterPro" id="IPR036909">
    <property type="entry name" value="Cyt_c-like_dom_sf"/>
</dbReference>
<keyword evidence="3 7" id="KW-0479">Metal-binding</keyword>
<dbReference type="Pfam" id="PF00034">
    <property type="entry name" value="Cytochrom_C"/>
    <property type="match status" value="2"/>
</dbReference>
<dbReference type="PANTHER" id="PTHR35008:SF4">
    <property type="entry name" value="BLL4482 PROTEIN"/>
    <property type="match status" value="1"/>
</dbReference>
<dbReference type="GO" id="GO:0009055">
    <property type="term" value="F:electron transfer activity"/>
    <property type="evidence" value="ECO:0007669"/>
    <property type="project" value="InterPro"/>
</dbReference>
<accession>A0A4Q7NLS1</accession>
<feature type="binding site" description="covalent" evidence="6">
    <location>
        <position position="213"/>
    </location>
    <ligand>
        <name>heme c</name>
        <dbReference type="ChEBI" id="CHEBI:61717"/>
        <label>2</label>
    </ligand>
</feature>
<feature type="domain" description="Cytochrome c" evidence="10">
    <location>
        <begin position="49"/>
        <end position="152"/>
    </location>
</feature>